<evidence type="ECO:0000313" key="3">
    <source>
        <dbReference type="Proteomes" id="UP000001628"/>
    </source>
</evidence>
<feature type="compositionally biased region" description="Polar residues" evidence="1">
    <location>
        <begin position="108"/>
        <end position="125"/>
    </location>
</feature>
<feature type="compositionally biased region" description="Polar residues" evidence="1">
    <location>
        <begin position="43"/>
        <end position="52"/>
    </location>
</feature>
<gene>
    <name evidence="2" type="ORF">PADG_05451</name>
</gene>
<organism evidence="2 3">
    <name type="scientific">Paracoccidioides brasiliensis (strain Pb18)</name>
    <dbReference type="NCBI Taxonomy" id="502780"/>
    <lineage>
        <taxon>Eukaryota</taxon>
        <taxon>Fungi</taxon>
        <taxon>Dikarya</taxon>
        <taxon>Ascomycota</taxon>
        <taxon>Pezizomycotina</taxon>
        <taxon>Eurotiomycetes</taxon>
        <taxon>Eurotiomycetidae</taxon>
        <taxon>Onygenales</taxon>
        <taxon>Ajellomycetaceae</taxon>
        <taxon>Paracoccidioides</taxon>
    </lineage>
</organism>
<dbReference type="GeneID" id="22584377"/>
<proteinExistence type="predicted"/>
<dbReference type="KEGG" id="pbn:PADG_05451"/>
<name>C1GDW5_PARBD</name>
<reference evidence="2 3" key="1">
    <citation type="journal article" date="2011" name="PLoS Genet.">
        <title>Comparative genomic analysis of human fungal pathogens causing paracoccidioidomycosis.</title>
        <authorList>
            <person name="Desjardins C.A."/>
            <person name="Champion M.D."/>
            <person name="Holder J.W."/>
            <person name="Muszewska A."/>
            <person name="Goldberg J."/>
            <person name="Bailao A.M."/>
            <person name="Brigido M.M."/>
            <person name="Ferreira M.E."/>
            <person name="Garcia A.M."/>
            <person name="Grynberg M."/>
            <person name="Gujja S."/>
            <person name="Heiman D.I."/>
            <person name="Henn M.R."/>
            <person name="Kodira C.D."/>
            <person name="Leon-Narvaez H."/>
            <person name="Longo L.V."/>
            <person name="Ma L.J."/>
            <person name="Malavazi I."/>
            <person name="Matsuo A.L."/>
            <person name="Morais F.V."/>
            <person name="Pereira M."/>
            <person name="Rodriguez-Brito S."/>
            <person name="Sakthikumar S."/>
            <person name="Salem-Izacc S.M."/>
            <person name="Sykes S.M."/>
            <person name="Teixeira M.M."/>
            <person name="Vallejo M.C."/>
            <person name="Walter M.E."/>
            <person name="Yandava C."/>
            <person name="Young S."/>
            <person name="Zeng Q."/>
            <person name="Zucker J."/>
            <person name="Felipe M.S."/>
            <person name="Goldman G.H."/>
            <person name="Haas B.J."/>
            <person name="McEwen J.G."/>
            <person name="Nino-Vega G."/>
            <person name="Puccia R."/>
            <person name="San-Blas G."/>
            <person name="Soares C.M."/>
            <person name="Birren B.W."/>
            <person name="Cuomo C.A."/>
        </authorList>
    </citation>
    <scope>NUCLEOTIDE SEQUENCE [LARGE SCALE GENOMIC DNA]</scope>
    <source>
        <strain evidence="2 3">Pb18</strain>
    </source>
</reference>
<evidence type="ECO:0000313" key="2">
    <source>
        <dbReference type="EMBL" id="EEH49372.1"/>
    </source>
</evidence>
<sequence length="301" mass="33360">MTWTLGVEIVGPSARIELRHRTQGTNTRCISNADILHHAVAKNSQAKAQSQESYHHGVIPSQSRKFFPVDETSSNKGKPKSSALLGVVSSQCYRQPRFFAWTKKSDENASGNELSDAYSSSSQAHIRSGSPPLEQPQSRTLTSESHQEPSYAVRSLSPQIALGETRPDPFDALPSPPNDESQQLVDCWISKLTPWPGKNHFMKQSVYKEAMMHTMTFHVCVFTYTARYLASVSTKNNIQSSSYVSPAENMLNAYPGNSQYQGDGASTMAFTALSVQEARYGNKCKSIKYLDAALQSLSRRR</sequence>
<dbReference type="InParanoid" id="C1GDW5"/>
<keyword evidence="3" id="KW-1185">Reference proteome</keyword>
<dbReference type="AlphaFoldDB" id="C1GDW5"/>
<feature type="compositionally biased region" description="Polar residues" evidence="1">
    <location>
        <begin position="135"/>
        <end position="144"/>
    </location>
</feature>
<dbReference type="HOGENOM" id="CLU_924689_0_0_1"/>
<protein>
    <submittedName>
        <fullName evidence="2">Uncharacterized protein</fullName>
    </submittedName>
</protein>
<dbReference type="VEuPathDB" id="FungiDB:PADG_05451"/>
<dbReference type="OrthoDB" id="4206571at2759"/>
<evidence type="ECO:0000256" key="1">
    <source>
        <dbReference type="SAM" id="MobiDB-lite"/>
    </source>
</evidence>
<dbReference type="eggNOG" id="ENOG502RQFM">
    <property type="taxonomic scope" value="Eukaryota"/>
</dbReference>
<dbReference type="RefSeq" id="XP_010761009.1">
    <property type="nucleotide sequence ID" value="XM_010762707.1"/>
</dbReference>
<feature type="region of interest" description="Disordered" evidence="1">
    <location>
        <begin position="43"/>
        <end position="82"/>
    </location>
</feature>
<dbReference type="Proteomes" id="UP000001628">
    <property type="component" value="Unassembled WGS sequence"/>
</dbReference>
<accession>C1GDW5</accession>
<dbReference type="EMBL" id="KN275962">
    <property type="protein sequence ID" value="EEH49372.1"/>
    <property type="molecule type" value="Genomic_DNA"/>
</dbReference>
<feature type="region of interest" description="Disordered" evidence="1">
    <location>
        <begin position="106"/>
        <end position="155"/>
    </location>
</feature>